<feature type="region of interest" description="Disordered" evidence="1">
    <location>
        <begin position="1"/>
        <end position="22"/>
    </location>
</feature>
<evidence type="ECO:0000313" key="3">
    <source>
        <dbReference type="EMBL" id="ELY26269.1"/>
    </source>
</evidence>
<evidence type="ECO:0000256" key="1">
    <source>
        <dbReference type="SAM" id="MobiDB-lite"/>
    </source>
</evidence>
<dbReference type="EMBL" id="AOHT01000038">
    <property type="protein sequence ID" value="ELY26269.1"/>
    <property type="molecule type" value="Genomic_DNA"/>
</dbReference>
<dbReference type="AlphaFoldDB" id="E4NTG6"/>
<evidence type="ECO:0000313" key="2">
    <source>
        <dbReference type="EMBL" id="ADQ65911.1"/>
    </source>
</evidence>
<dbReference type="Proteomes" id="UP000006663">
    <property type="component" value="Chromosome"/>
</dbReference>
<dbReference type="KEGG" id="hbo:Hbor_03010"/>
<evidence type="ECO:0000313" key="5">
    <source>
        <dbReference type="Proteomes" id="UP000011585"/>
    </source>
</evidence>
<dbReference type="Proteomes" id="UP000011585">
    <property type="component" value="Unassembled WGS sequence"/>
</dbReference>
<dbReference type="HOGENOM" id="CLU_3362490_0_0_2"/>
<dbReference type="eggNOG" id="arCOG11338">
    <property type="taxonomic scope" value="Archaea"/>
</dbReference>
<dbReference type="EMBL" id="CP001690">
    <property type="protein sequence ID" value="ADQ65911.1"/>
    <property type="molecule type" value="Genomic_DNA"/>
</dbReference>
<feature type="compositionally biased region" description="Basic and acidic residues" evidence="1">
    <location>
        <begin position="10"/>
        <end position="21"/>
    </location>
</feature>
<keyword evidence="4" id="KW-1185">Reference proteome</keyword>
<gene>
    <name evidence="2" type="ordered locus">Hbor_03010</name>
    <name evidence="3" type="ORF">C499_11933</name>
</gene>
<accession>E4NTG6</accession>
<name>E4NTG6_HALBP</name>
<sequence>MNWKHRRDRTKAESKKEETKTGTKWSFIAAAVGAA</sequence>
<reference evidence="3 5" key="2">
    <citation type="journal article" date="2014" name="PLoS Genet.">
        <title>Phylogenetically driven sequencing of extremely halophilic archaea reveals strategies for static and dynamic osmo-response.</title>
        <authorList>
            <person name="Becker E.A."/>
            <person name="Seitzer P.M."/>
            <person name="Tritt A."/>
            <person name="Larsen D."/>
            <person name="Krusor M."/>
            <person name="Yao A.I."/>
            <person name="Wu D."/>
            <person name="Madern D."/>
            <person name="Eisen J.A."/>
            <person name="Darling A.E."/>
            <person name="Facciotti M.T."/>
        </authorList>
    </citation>
    <scope>NUCLEOTIDE SEQUENCE [LARGE SCALE GENOMIC DNA]</scope>
    <source>
        <strain evidence="3 5">DSM 11551</strain>
    </source>
</reference>
<organism evidence="2 4">
    <name type="scientific">Halogeometricum borinquense (strain ATCC 700274 / DSM 11551 / JCM 10706 / KCTC 4070 / PR3)</name>
    <dbReference type="NCBI Taxonomy" id="469382"/>
    <lineage>
        <taxon>Archaea</taxon>
        <taxon>Methanobacteriati</taxon>
        <taxon>Methanobacteriota</taxon>
        <taxon>Stenosarchaea group</taxon>
        <taxon>Halobacteria</taxon>
        <taxon>Halobacteriales</taxon>
        <taxon>Haloferacaceae</taxon>
        <taxon>Halogeometricum</taxon>
    </lineage>
</organism>
<protein>
    <submittedName>
        <fullName evidence="2">Uncharacterized protein</fullName>
    </submittedName>
</protein>
<reference evidence="2 4" key="1">
    <citation type="journal article" date="2009" name="Stand. Genomic Sci.">
        <title>Complete genome sequence of Halogeometricum borinquense type strain (PR3).</title>
        <authorList>
            <person name="Malfatti S."/>
            <person name="Tindall B.J."/>
            <person name="Schneider S."/>
            <person name="Fahnrich R."/>
            <person name="Lapidus A."/>
            <person name="Labuttii K."/>
            <person name="Copeland A."/>
            <person name="Glavina Del Rio T."/>
            <person name="Nolan M."/>
            <person name="Chen F."/>
            <person name="Lucas S."/>
            <person name="Tice H."/>
            <person name="Cheng J.F."/>
            <person name="Bruce D."/>
            <person name="Goodwin L."/>
            <person name="Pitluck S."/>
            <person name="Anderson I."/>
            <person name="Pati A."/>
            <person name="Ivanova N."/>
            <person name="Mavromatis K."/>
            <person name="Chen A."/>
            <person name="Palaniappan K."/>
            <person name="D'haeseleer P."/>
            <person name="Goker M."/>
            <person name="Bristow J."/>
            <person name="Eisen J.A."/>
            <person name="Markowitz V."/>
            <person name="Hugenholtz P."/>
            <person name="Kyrpides N.C."/>
            <person name="Klenk H.P."/>
            <person name="Chain P."/>
        </authorList>
    </citation>
    <scope>NUCLEOTIDE SEQUENCE [LARGE SCALE GENOMIC DNA]</scope>
    <source>
        <strain evidence="4">ATCC 700274 / DSM 11551 / JCM 10706 / KCTC 4070 / PR3</strain>
        <strain evidence="2">PR 3</strain>
    </source>
</reference>
<proteinExistence type="predicted"/>
<evidence type="ECO:0000313" key="4">
    <source>
        <dbReference type="Proteomes" id="UP000006663"/>
    </source>
</evidence>